<reference evidence="3 4" key="1">
    <citation type="journal article" date="2019" name="Commun. Biol.">
        <title>The bagworm genome reveals a unique fibroin gene that provides high tensile strength.</title>
        <authorList>
            <person name="Kono N."/>
            <person name="Nakamura H."/>
            <person name="Ohtoshi R."/>
            <person name="Tomita M."/>
            <person name="Numata K."/>
            <person name="Arakawa K."/>
        </authorList>
    </citation>
    <scope>NUCLEOTIDE SEQUENCE [LARGE SCALE GENOMIC DNA]</scope>
</reference>
<dbReference type="EMBL" id="BGZK01000071">
    <property type="protein sequence ID" value="GBP15441.1"/>
    <property type="molecule type" value="Genomic_DNA"/>
</dbReference>
<evidence type="ECO:0000259" key="2">
    <source>
        <dbReference type="Pfam" id="PF21381"/>
    </source>
</evidence>
<dbReference type="GO" id="GO:0005765">
    <property type="term" value="C:lysosomal membrane"/>
    <property type="evidence" value="ECO:0007669"/>
    <property type="project" value="TreeGrafter"/>
</dbReference>
<name>A0A4C1TNT7_EUMVA</name>
<evidence type="ECO:0000256" key="1">
    <source>
        <dbReference type="SAM" id="MobiDB-lite"/>
    </source>
</evidence>
<evidence type="ECO:0000313" key="4">
    <source>
        <dbReference type="Proteomes" id="UP000299102"/>
    </source>
</evidence>
<dbReference type="PANTHER" id="PTHR12127">
    <property type="entry name" value="MUCOLIPIN"/>
    <property type="match status" value="1"/>
</dbReference>
<dbReference type="GO" id="GO:0072345">
    <property type="term" value="F:NAADP-sensitive calcium-release channel activity"/>
    <property type="evidence" value="ECO:0007669"/>
    <property type="project" value="TreeGrafter"/>
</dbReference>
<dbReference type="OrthoDB" id="263481at2759"/>
<gene>
    <name evidence="3" type="primary">MCOLN1</name>
    <name evidence="3" type="ORF">EVAR_80610_1</name>
</gene>
<feature type="domain" description="Mucolipin extracytosolic" evidence="2">
    <location>
        <begin position="17"/>
        <end position="122"/>
    </location>
</feature>
<dbReference type="GO" id="GO:0005886">
    <property type="term" value="C:plasma membrane"/>
    <property type="evidence" value="ECO:0007669"/>
    <property type="project" value="TreeGrafter"/>
</dbReference>
<dbReference type="InterPro" id="IPR039031">
    <property type="entry name" value="Mucolipin"/>
</dbReference>
<dbReference type="PANTHER" id="PTHR12127:SF7">
    <property type="entry name" value="SD02261P"/>
    <property type="match status" value="1"/>
</dbReference>
<keyword evidence="4" id="KW-1185">Reference proteome</keyword>
<dbReference type="Proteomes" id="UP000299102">
    <property type="component" value="Unassembled WGS sequence"/>
</dbReference>
<feature type="region of interest" description="Disordered" evidence="1">
    <location>
        <begin position="1"/>
        <end position="42"/>
    </location>
</feature>
<feature type="compositionally biased region" description="Polar residues" evidence="1">
    <location>
        <begin position="1"/>
        <end position="11"/>
    </location>
</feature>
<comment type="caution">
    <text evidence="3">The sequence shown here is derived from an EMBL/GenBank/DDBJ whole genome shotgun (WGS) entry which is preliminary data.</text>
</comment>
<dbReference type="Pfam" id="PF21381">
    <property type="entry name" value="MCLN_ECD"/>
    <property type="match status" value="1"/>
</dbReference>
<protein>
    <submittedName>
        <fullName evidence="3">Mucolipin-1</fullName>
    </submittedName>
</protein>
<evidence type="ECO:0000313" key="3">
    <source>
        <dbReference type="EMBL" id="GBP15441.1"/>
    </source>
</evidence>
<accession>A0A4C1TNT7</accession>
<feature type="compositionally biased region" description="Polar residues" evidence="1">
    <location>
        <begin position="20"/>
        <end position="41"/>
    </location>
</feature>
<dbReference type="STRING" id="151549.A0A4C1TNT7"/>
<sequence>MISSVEDNTYSETEDERNSEATVNNYVNENDPRQPSTFNSQMEEKMRRKLQFFFMNPIEKWKAKPLVKATLSFSLKTVNLRAAGPVSPPDCYRFDIQIILDNQDHDGQMSLDLEAEPVKLLCKDKCESNSSTMSSCTNV</sequence>
<organism evidence="3 4">
    <name type="scientific">Eumeta variegata</name>
    <name type="common">Bagworm moth</name>
    <name type="synonym">Eumeta japonica</name>
    <dbReference type="NCBI Taxonomy" id="151549"/>
    <lineage>
        <taxon>Eukaryota</taxon>
        <taxon>Metazoa</taxon>
        <taxon>Ecdysozoa</taxon>
        <taxon>Arthropoda</taxon>
        <taxon>Hexapoda</taxon>
        <taxon>Insecta</taxon>
        <taxon>Pterygota</taxon>
        <taxon>Neoptera</taxon>
        <taxon>Endopterygota</taxon>
        <taxon>Lepidoptera</taxon>
        <taxon>Glossata</taxon>
        <taxon>Ditrysia</taxon>
        <taxon>Tineoidea</taxon>
        <taxon>Psychidae</taxon>
        <taxon>Oiketicinae</taxon>
        <taxon>Eumeta</taxon>
    </lineage>
</organism>
<proteinExistence type="predicted"/>
<dbReference type="InterPro" id="IPR049134">
    <property type="entry name" value="MCLN_ECD"/>
</dbReference>
<dbReference type="AlphaFoldDB" id="A0A4C1TNT7"/>